<reference evidence="1 2" key="1">
    <citation type="submission" date="2020-01" db="EMBL/GenBank/DDBJ databases">
        <title>Draft Genome Sequence of Vibrio sp. strain OCN044, Isolated from a Healthy Coral at Palmyra Atoll.</title>
        <authorList>
            <person name="Videau P."/>
            <person name="Loughran R."/>
            <person name="Esquivel A."/>
            <person name="Deadmond M."/>
            <person name="Paddock B.E."/>
            <person name="Saw J.H."/>
            <person name="Ushijima B."/>
        </authorList>
    </citation>
    <scope>NUCLEOTIDE SEQUENCE [LARGE SCALE GENOMIC DNA]</scope>
    <source>
        <strain evidence="1 2">OCN044</strain>
    </source>
</reference>
<accession>A0A6L8LY02</accession>
<comment type="caution">
    <text evidence="1">The sequence shown here is derived from an EMBL/GenBank/DDBJ whole genome shotgun (WGS) entry which is preliminary data.</text>
</comment>
<keyword evidence="2" id="KW-1185">Reference proteome</keyword>
<dbReference type="EMBL" id="WWEU01000003">
    <property type="protein sequence ID" value="MYM59966.1"/>
    <property type="molecule type" value="Genomic_DNA"/>
</dbReference>
<dbReference type="AlphaFoldDB" id="A0A6L8LY02"/>
<dbReference type="SUPFAM" id="SSF56935">
    <property type="entry name" value="Porins"/>
    <property type="match status" value="1"/>
</dbReference>
<protein>
    <submittedName>
        <fullName evidence="1">Uncharacterized protein</fullName>
    </submittedName>
</protein>
<gene>
    <name evidence="1" type="ORF">GTG28_12090</name>
</gene>
<dbReference type="RefSeq" id="WP_160930117.1">
    <property type="nucleotide sequence ID" value="NZ_WWEU01000003.1"/>
</dbReference>
<evidence type="ECO:0000313" key="2">
    <source>
        <dbReference type="Proteomes" id="UP000478571"/>
    </source>
</evidence>
<dbReference type="Proteomes" id="UP000478571">
    <property type="component" value="Unassembled WGS sequence"/>
</dbReference>
<organism evidence="1 2">
    <name type="scientific">Vibrio tetraodonis subsp. pristinus</name>
    <dbReference type="NCBI Taxonomy" id="2695891"/>
    <lineage>
        <taxon>Bacteria</taxon>
        <taxon>Pseudomonadati</taxon>
        <taxon>Pseudomonadota</taxon>
        <taxon>Gammaproteobacteria</taxon>
        <taxon>Vibrionales</taxon>
        <taxon>Vibrionaceae</taxon>
        <taxon>Vibrio</taxon>
    </lineage>
</organism>
<evidence type="ECO:0000313" key="1">
    <source>
        <dbReference type="EMBL" id="MYM59966.1"/>
    </source>
</evidence>
<sequence>MILRYLLSGSIAITALPSYGLDATFSGNIFYAPVDENYIKGESIGDSYVKFTLDESWQDSIVFHTSFLSRLYEDEIEISELYAGKTIGPLGWFAIGRLHIFNENVYNAMRYPWLSLQREVTPLNVTSYDGFQWRYDWDKHHLRVVSGRSNNNDFGANTLDMHIPYGAEFRSKWKYFSTILSFAETRVDLTSSTLSNIQGSLVGLPNTVELENKVSYYYNAVLNVPIKPFIFSFKYTVNDYKEDVYTVFDGYRLRMHAAFRPSKTWTLYYTFGKSDAKNDYTDILSQQPNTGASLSKSLNEVQYQSHHLGFVKNLSKSVKLKLHTGLAKNNYSSEIERFVLFGFSFDTKGF</sequence>
<name>A0A6L8LY02_9VIBR</name>
<proteinExistence type="predicted"/>